<feature type="transmembrane region" description="Helical" evidence="6">
    <location>
        <begin position="45"/>
        <end position="62"/>
    </location>
</feature>
<dbReference type="Pfam" id="PF13567">
    <property type="entry name" value="DUF4131"/>
    <property type="match status" value="1"/>
</dbReference>
<dbReference type="SMART" id="SM00849">
    <property type="entry name" value="Lactamase_B"/>
    <property type="match status" value="1"/>
</dbReference>
<comment type="caution">
    <text evidence="8">The sequence shown here is derived from an EMBL/GenBank/DDBJ whole genome shotgun (WGS) entry which is preliminary data.</text>
</comment>
<dbReference type="PANTHER" id="PTHR30619:SF1">
    <property type="entry name" value="RECOMBINATION PROTEIN 2"/>
    <property type="match status" value="1"/>
</dbReference>
<dbReference type="RefSeq" id="WP_251221641.1">
    <property type="nucleotide sequence ID" value="NZ_JAMBOL010000001.1"/>
</dbReference>
<protein>
    <submittedName>
        <fullName evidence="8">DNA internalization-related competence protein ComEC/Rec2</fullName>
    </submittedName>
</protein>
<feature type="transmembrane region" description="Helical" evidence="6">
    <location>
        <begin position="332"/>
        <end position="349"/>
    </location>
</feature>
<proteinExistence type="predicted"/>
<gene>
    <name evidence="8" type="ORF">M3202_01720</name>
</gene>
<dbReference type="InterPro" id="IPR001279">
    <property type="entry name" value="Metallo-B-lactamas"/>
</dbReference>
<feature type="transmembrane region" description="Helical" evidence="6">
    <location>
        <begin position="307"/>
        <end position="326"/>
    </location>
</feature>
<dbReference type="InterPro" id="IPR036866">
    <property type="entry name" value="RibonucZ/Hydroxyglut_hydro"/>
</dbReference>
<feature type="transmembrane region" description="Helical" evidence="6">
    <location>
        <begin position="479"/>
        <end position="500"/>
    </location>
</feature>
<feature type="transmembrane region" description="Helical" evidence="6">
    <location>
        <begin position="232"/>
        <end position="256"/>
    </location>
</feature>
<dbReference type="SUPFAM" id="SSF56281">
    <property type="entry name" value="Metallo-hydrolase/oxidoreductase"/>
    <property type="match status" value="1"/>
</dbReference>
<evidence type="ECO:0000256" key="3">
    <source>
        <dbReference type="ARBA" id="ARBA00022692"/>
    </source>
</evidence>
<dbReference type="EMBL" id="JAMBOL010000001">
    <property type="protein sequence ID" value="MCM3712788.1"/>
    <property type="molecule type" value="Genomic_DNA"/>
</dbReference>
<dbReference type="NCBIfam" id="TIGR00360">
    <property type="entry name" value="ComEC_N-term"/>
    <property type="match status" value="1"/>
</dbReference>
<keyword evidence="5 6" id="KW-0472">Membrane</keyword>
<keyword evidence="9" id="KW-1185">Reference proteome</keyword>
<feature type="transmembrane region" description="Helical" evidence="6">
    <location>
        <begin position="392"/>
        <end position="415"/>
    </location>
</feature>
<dbReference type="InterPro" id="IPR052159">
    <property type="entry name" value="Competence_DNA_uptake"/>
</dbReference>
<feature type="transmembrane region" description="Helical" evidence="6">
    <location>
        <begin position="276"/>
        <end position="300"/>
    </location>
</feature>
<dbReference type="CDD" id="cd07731">
    <property type="entry name" value="ComA-like_MBL-fold"/>
    <property type="match status" value="1"/>
</dbReference>
<dbReference type="GO" id="GO:0030420">
    <property type="term" value="P:establishment of competence for transformation"/>
    <property type="evidence" value="ECO:0007669"/>
    <property type="project" value="InterPro"/>
</dbReference>
<feature type="transmembrane region" description="Helical" evidence="6">
    <location>
        <begin position="6"/>
        <end position="38"/>
    </location>
</feature>
<dbReference type="Pfam" id="PF03772">
    <property type="entry name" value="Competence"/>
    <property type="match status" value="1"/>
</dbReference>
<dbReference type="Pfam" id="PF00753">
    <property type="entry name" value="Lactamase_B"/>
    <property type="match status" value="1"/>
</dbReference>
<dbReference type="InterPro" id="IPR004797">
    <property type="entry name" value="Competence_ComEC/Rec2"/>
</dbReference>
<evidence type="ECO:0000256" key="4">
    <source>
        <dbReference type="ARBA" id="ARBA00022989"/>
    </source>
</evidence>
<evidence type="ECO:0000313" key="8">
    <source>
        <dbReference type="EMBL" id="MCM3712788.1"/>
    </source>
</evidence>
<accession>A0A9X2DM39</accession>
<dbReference type="AlphaFoldDB" id="A0A9X2DM39"/>
<dbReference type="NCBIfam" id="TIGR00361">
    <property type="entry name" value="ComEC_Rec2"/>
    <property type="match status" value="1"/>
</dbReference>
<dbReference type="InterPro" id="IPR035681">
    <property type="entry name" value="ComA-like_MBL"/>
</dbReference>
<reference evidence="8" key="1">
    <citation type="submission" date="2022-05" db="EMBL/GenBank/DDBJ databases">
        <title>Comparative Genomics of Spacecraft Associated Microbes.</title>
        <authorList>
            <person name="Tran M.T."/>
            <person name="Wright A."/>
            <person name="Seuylemezian A."/>
            <person name="Eisen J."/>
            <person name="Coil D."/>
        </authorList>
    </citation>
    <scope>NUCLEOTIDE SEQUENCE</scope>
    <source>
        <strain evidence="8">214.1.1</strain>
    </source>
</reference>
<evidence type="ECO:0000259" key="7">
    <source>
        <dbReference type="SMART" id="SM00849"/>
    </source>
</evidence>
<evidence type="ECO:0000256" key="5">
    <source>
        <dbReference type="ARBA" id="ARBA00023136"/>
    </source>
</evidence>
<evidence type="ECO:0000256" key="1">
    <source>
        <dbReference type="ARBA" id="ARBA00004651"/>
    </source>
</evidence>
<feature type="transmembrane region" description="Helical" evidence="6">
    <location>
        <begin position="454"/>
        <end position="473"/>
    </location>
</feature>
<organism evidence="8 9">
    <name type="scientific">Halalkalibacter oceani</name>
    <dbReference type="NCBI Taxonomy" id="1653776"/>
    <lineage>
        <taxon>Bacteria</taxon>
        <taxon>Bacillati</taxon>
        <taxon>Bacillota</taxon>
        <taxon>Bacilli</taxon>
        <taxon>Bacillales</taxon>
        <taxon>Bacillaceae</taxon>
        <taxon>Halalkalibacter</taxon>
    </lineage>
</organism>
<evidence type="ECO:0000313" key="9">
    <source>
        <dbReference type="Proteomes" id="UP001139179"/>
    </source>
</evidence>
<feature type="transmembrane region" description="Helical" evidence="6">
    <location>
        <begin position="361"/>
        <end position="380"/>
    </location>
</feature>
<sequence length="776" mass="87205">MTRLLPFFAIAASLGLILALRGPSFAYCLFTVVFLFFVCRQRTRFRLLFLSVAAVFTFYYLIGLSELERHETVHTAGNQTLLATISDIPVVDGDRLTMRVKASSGEKLLVQAYLTSESEQRFFKRFSPGDKCVINGALTSPLPPTNFAQFDYRQYLMEQQHIYWIVRAKQGGIDCHQTGTTVRTMLQRWRQTQMDAMEETVSPELAGIMVALLFGERLLIDEDILHAYQQLGVIHLLAISGLHVGLITAAGFYGLIRFGITRERAFDVLFCFLPLYMIVAGAAPSVIRASCMTMIVLVCLRFKLRMPPLAAVAAVYMIYLLIQPAALFQLGFQLSFLITFALLLSAPLIQRRYDHPLAQLLSITTLSQLIAMPLLLFHFYEISWISILVNLFYVPFISFCVLPLVFLGFFLSLWLPASMNICLALLEWGVNLAHSGLVELAQQRWTMIITGKPSFSFVIVFYGVLLYGCLAWERGKTGWWRMPVCVLGILLAVQILAPYFDGRAKVTMLDVGQGDSFLLELPYRKEVYLLDTGGTVTYFDDEWRRRRRPFDVGADIVVPELKARGIRQIDRLILSHGHLDHIGGALALNEAVSIKEVLYSSADIEEHEREILTALQRQAPIRVVGKGESWAVGENRFVILAPDEQAAADPNVNERSIVLYAEIEGVSFLFTGDLEEGGERRLLAAYPELKADILKVGHHGSRTSTTEAFVDQLKPKAAFISAGRNNRFGHPHPEVLTRLATHHVGVWQSNQGAVRLELKDGQIKVTRARKTPKDLP</sequence>
<evidence type="ECO:0000256" key="6">
    <source>
        <dbReference type="SAM" id="Phobius"/>
    </source>
</evidence>
<dbReference type="Proteomes" id="UP001139179">
    <property type="component" value="Unassembled WGS sequence"/>
</dbReference>
<comment type="subcellular location">
    <subcellularLocation>
        <location evidence="1">Cell membrane</location>
        <topology evidence="1">Multi-pass membrane protein</topology>
    </subcellularLocation>
</comment>
<keyword evidence="4 6" id="KW-1133">Transmembrane helix</keyword>
<name>A0A9X2DM39_9BACI</name>
<dbReference type="InterPro" id="IPR004477">
    <property type="entry name" value="ComEC_N"/>
</dbReference>
<dbReference type="InterPro" id="IPR025405">
    <property type="entry name" value="DUF4131"/>
</dbReference>
<feature type="domain" description="Metallo-beta-lactamase" evidence="7">
    <location>
        <begin position="513"/>
        <end position="724"/>
    </location>
</feature>
<dbReference type="Gene3D" id="3.60.15.10">
    <property type="entry name" value="Ribonuclease Z/Hydroxyacylglutathione hydrolase-like"/>
    <property type="match status" value="1"/>
</dbReference>
<dbReference type="GO" id="GO:0005886">
    <property type="term" value="C:plasma membrane"/>
    <property type="evidence" value="ECO:0007669"/>
    <property type="project" value="UniProtKB-SubCell"/>
</dbReference>
<dbReference type="PANTHER" id="PTHR30619">
    <property type="entry name" value="DNA INTERNALIZATION/COMPETENCE PROTEIN COMEC/REC2"/>
    <property type="match status" value="1"/>
</dbReference>
<evidence type="ECO:0000256" key="2">
    <source>
        <dbReference type="ARBA" id="ARBA00022475"/>
    </source>
</evidence>
<keyword evidence="3 6" id="KW-0812">Transmembrane</keyword>
<keyword evidence="2" id="KW-1003">Cell membrane</keyword>